<sequence>MSFPFVDEKRIQRIQNTIQNELGRIIQEEFDIPPKTLISITKVEISPDKQNANIYVSIFPDEKRDHTIDLLKKGAGYLKSFLEKRIRMHPIPKLHFTYDKTIAQTSRVYALMKHRDTKKSNA</sequence>
<dbReference type="NCBIfam" id="TIGR00082">
    <property type="entry name" value="rbfA"/>
    <property type="match status" value="1"/>
</dbReference>
<dbReference type="Pfam" id="PF02033">
    <property type="entry name" value="RBFA"/>
    <property type="match status" value="1"/>
</dbReference>
<proteinExistence type="inferred from homology"/>
<comment type="subunit">
    <text evidence="2">Monomer. Binds 30S ribosomal subunits, but not 50S ribosomal subunits or 70S ribosomes.</text>
</comment>
<dbReference type="PANTHER" id="PTHR33515:SF1">
    <property type="entry name" value="RIBOSOME-BINDING FACTOR A, CHLOROPLASTIC-RELATED"/>
    <property type="match status" value="1"/>
</dbReference>
<dbReference type="InterPro" id="IPR015946">
    <property type="entry name" value="KH_dom-like_a/b"/>
</dbReference>
<comment type="subcellular location">
    <subcellularLocation>
        <location evidence="2">Cytoplasm</location>
    </subcellularLocation>
</comment>
<accession>A0A2H0Q0E4</accession>
<comment type="similarity">
    <text evidence="2">Belongs to the RbfA family.</text>
</comment>
<dbReference type="GO" id="GO:0030490">
    <property type="term" value="P:maturation of SSU-rRNA"/>
    <property type="evidence" value="ECO:0007669"/>
    <property type="project" value="UniProtKB-UniRule"/>
</dbReference>
<keyword evidence="1 2" id="KW-0690">Ribosome biogenesis</keyword>
<dbReference type="EMBL" id="PCXE01000003">
    <property type="protein sequence ID" value="PIR26995.1"/>
    <property type="molecule type" value="Genomic_DNA"/>
</dbReference>
<dbReference type="InterPro" id="IPR000238">
    <property type="entry name" value="RbfA"/>
</dbReference>
<dbReference type="PANTHER" id="PTHR33515">
    <property type="entry name" value="RIBOSOME-BINDING FACTOR A, CHLOROPLASTIC-RELATED"/>
    <property type="match status" value="1"/>
</dbReference>
<reference evidence="3 4" key="1">
    <citation type="submission" date="2017-09" db="EMBL/GenBank/DDBJ databases">
        <title>Depth-based differentiation of microbial function through sediment-hosted aquifers and enrichment of novel symbionts in the deep terrestrial subsurface.</title>
        <authorList>
            <person name="Probst A.J."/>
            <person name="Ladd B."/>
            <person name="Jarett J.K."/>
            <person name="Geller-Mcgrath D.E."/>
            <person name="Sieber C.M."/>
            <person name="Emerson J.B."/>
            <person name="Anantharaman K."/>
            <person name="Thomas B.C."/>
            <person name="Malmstrom R."/>
            <person name="Stieglmeier M."/>
            <person name="Klingl A."/>
            <person name="Woyke T."/>
            <person name="Ryan C.M."/>
            <person name="Banfield J.F."/>
        </authorList>
    </citation>
    <scope>NUCLEOTIDE SEQUENCE [LARGE SCALE GENOMIC DNA]</scope>
    <source>
        <strain evidence="3">CG11_big_fil_rev_8_21_14_0_20_43_10</strain>
    </source>
</reference>
<dbReference type="GO" id="GO:0043024">
    <property type="term" value="F:ribosomal small subunit binding"/>
    <property type="evidence" value="ECO:0007669"/>
    <property type="project" value="TreeGrafter"/>
</dbReference>
<gene>
    <name evidence="2 3" type="primary">rbfA</name>
    <name evidence="3" type="ORF">COV41_00050</name>
</gene>
<dbReference type="InterPro" id="IPR023799">
    <property type="entry name" value="RbfA_dom_sf"/>
</dbReference>
<dbReference type="GO" id="GO:0005829">
    <property type="term" value="C:cytosol"/>
    <property type="evidence" value="ECO:0007669"/>
    <property type="project" value="TreeGrafter"/>
</dbReference>
<evidence type="ECO:0000256" key="1">
    <source>
        <dbReference type="ARBA" id="ARBA00022517"/>
    </source>
</evidence>
<dbReference type="HAMAP" id="MF_00003">
    <property type="entry name" value="RbfA"/>
    <property type="match status" value="1"/>
</dbReference>
<comment type="function">
    <text evidence="2">One of several proteins that assist in the late maturation steps of the functional core of the 30S ribosomal subunit. Associates with free 30S ribosomal subunits (but not with 30S subunits that are part of 70S ribosomes or polysomes). Required for efficient processing of 16S rRNA. May interact with the 5'-terminal helix region of 16S rRNA.</text>
</comment>
<keyword evidence="2" id="KW-0963">Cytoplasm</keyword>
<dbReference type="SUPFAM" id="SSF89919">
    <property type="entry name" value="Ribosome-binding factor A, RbfA"/>
    <property type="match status" value="1"/>
</dbReference>
<evidence type="ECO:0000313" key="3">
    <source>
        <dbReference type="EMBL" id="PIR26995.1"/>
    </source>
</evidence>
<dbReference type="Gene3D" id="3.30.300.20">
    <property type="match status" value="1"/>
</dbReference>
<evidence type="ECO:0000313" key="4">
    <source>
        <dbReference type="Proteomes" id="UP000236846"/>
    </source>
</evidence>
<dbReference type="AlphaFoldDB" id="A0A2H0Q0E4"/>
<comment type="caution">
    <text evidence="3">The sequence shown here is derived from an EMBL/GenBank/DDBJ whole genome shotgun (WGS) entry which is preliminary data.</text>
</comment>
<evidence type="ECO:0000256" key="2">
    <source>
        <dbReference type="HAMAP-Rule" id="MF_00003"/>
    </source>
</evidence>
<protein>
    <recommendedName>
        <fullName evidence="2">Ribosome-binding factor A</fullName>
    </recommendedName>
</protein>
<name>A0A2H0Q0E4_9BACT</name>
<dbReference type="Proteomes" id="UP000236846">
    <property type="component" value="Unassembled WGS sequence"/>
</dbReference>
<organism evidence="3 4">
    <name type="scientific">Candidatus Brennerbacteria bacterium CG11_big_fil_rev_8_21_14_0_20_43_10</name>
    <dbReference type="NCBI Taxonomy" id="1974523"/>
    <lineage>
        <taxon>Bacteria</taxon>
        <taxon>Candidatus Brenneribacteriota</taxon>
    </lineage>
</organism>